<evidence type="ECO:0000259" key="1">
    <source>
        <dbReference type="Pfam" id="PF12705"/>
    </source>
</evidence>
<dbReference type="Proteomes" id="UP001449795">
    <property type="component" value="Chromosome"/>
</dbReference>
<reference evidence="2 3" key="1">
    <citation type="submission" date="2024-04" db="EMBL/GenBank/DDBJ databases">
        <title>Complete genome sequence of Nguyenibacter vanlangesis HBCM-1154, a strain capable of nitrogen fixation, IAA production, and phosphorus solubilization isolated from sugarcane soil.</title>
        <authorList>
            <person name="MY HANH P."/>
        </authorList>
    </citation>
    <scope>NUCLEOTIDE SEQUENCE [LARGE SCALE GENOMIC DNA]</scope>
    <source>
        <strain evidence="2 3">HBCM 1154</strain>
    </source>
</reference>
<dbReference type="InterPro" id="IPR038726">
    <property type="entry name" value="PDDEXK_AddAB-type"/>
</dbReference>
<dbReference type="SUPFAM" id="SSF52540">
    <property type="entry name" value="P-loop containing nucleoside triphosphate hydrolases"/>
    <property type="match status" value="1"/>
</dbReference>
<dbReference type="Gene3D" id="3.90.320.10">
    <property type="match status" value="1"/>
</dbReference>
<dbReference type="NCBIfam" id="TIGR02786">
    <property type="entry name" value="addB_alphas"/>
    <property type="match status" value="1"/>
</dbReference>
<accession>A0ABZ3D4G1</accession>
<dbReference type="InterPro" id="IPR027417">
    <property type="entry name" value="P-loop_NTPase"/>
</dbReference>
<dbReference type="EMBL" id="CP152276">
    <property type="protein sequence ID" value="XAE42356.1"/>
    <property type="molecule type" value="Genomic_DNA"/>
</dbReference>
<name>A0ABZ3D4G1_9PROT</name>
<dbReference type="InterPro" id="IPR011604">
    <property type="entry name" value="PDDEXK-like_dom_sf"/>
</dbReference>
<organism evidence="2 3">
    <name type="scientific">Nguyenibacter vanlangensis</name>
    <dbReference type="NCBI Taxonomy" id="1216886"/>
    <lineage>
        <taxon>Bacteria</taxon>
        <taxon>Pseudomonadati</taxon>
        <taxon>Pseudomonadota</taxon>
        <taxon>Alphaproteobacteria</taxon>
        <taxon>Acetobacterales</taxon>
        <taxon>Acetobacteraceae</taxon>
        <taxon>Nguyenibacter</taxon>
    </lineage>
</organism>
<gene>
    <name evidence="2" type="primary">addB</name>
    <name evidence="2" type="ORF">AAC691_19190</name>
</gene>
<sequence length="1034" mass="109477">MSRVASVPPHVPFLDQVADRWMAGIADDPQRSGDGLILLPSRRAARALTEAFLRRADGRPLLLPRIAPLGGLDETGLAVAAPGALDLPPPVEPLRRLATLTRLILQAGDAFGDVRTIDQAWPLAQALADLMDDAEWAECDLAERLPLAAEGDFAEHWHLTLRFLSIVTGVWPAWLAEQGVMNPAARQVALLHAQAARWRDTPLPAGERLWAVGFTAATPSVLAVLQSVLAMDMGSGETGRLVLPWVDLSLDEADWNALPDGHPQSGMARLLAGLGVARADLAIWADPPAAAQSATGAATGPATEAAAGAACPAGRGAVLASALLPAAALGEWLRDPAPADLTGLSVLRTADQQEEAAAIALLLRQAIVRPGHRAALVTPDRALAGRVAVELARWGVVADDSAGEPLGATPPAVFLRLVVAAVAGGLSPVALLSLLKHPLAACGLPPGVCRASARLLERAALRGPAPRPGIDGLRDRLAVARDDPQGALADRPDAPEDLVGFVDRVERCLAPLLSLADTSVALPVADLLAALVEAAEALAATDRQDGADRLWSGEDGNALGQHLAALIAFCDVLPPQRVAVLDGLLAASMSGQAVHSRRALRGRDDNALHPRIFIWGLMEARLQSVETMVLGGLVESVWPPATDPGPWMSRPMRARVGLPSPERTIGQAAHDFVSCACAAPDIVLSVPGRRDGAPTVPARWLVRLDAYLAGRRQALPAHPALSWLAQLDRPADAPRPVAPPRPRPPLPMRPRSLTITEIETWMRDPYAIHARHVLGLRRLPEIEEAADAADYGNIVHGALDRWFRRPAPDRGAEGVGAAGLRALFAQELAAARLRPALAAWWAPRLARIADWVIGAEAARQAGRGGDAPVLTRTEQAGRALLTGLPGGDFVLRGRVDRVDRAADGALTLFDYKTGTLPRRRSVFAGWQSQLVLEAAMMERGAFGPELAGPVAELLYWRLTGGPEAGEVLPVATGQELADLIAAAWDNLRGLIAMYDDPAQPYLSHPHPDESPRFADYARLARVAEWSAARDEAGP</sequence>
<evidence type="ECO:0000313" key="3">
    <source>
        <dbReference type="Proteomes" id="UP001449795"/>
    </source>
</evidence>
<proteinExistence type="predicted"/>
<dbReference type="Pfam" id="PF12705">
    <property type="entry name" value="PDDEXK_1"/>
    <property type="match status" value="1"/>
</dbReference>
<feature type="domain" description="PD-(D/E)XK endonuclease-like" evidence="1">
    <location>
        <begin position="753"/>
        <end position="998"/>
    </location>
</feature>
<protein>
    <submittedName>
        <fullName evidence="2">Double-strand break repair protein AddB</fullName>
    </submittedName>
</protein>
<evidence type="ECO:0000313" key="2">
    <source>
        <dbReference type="EMBL" id="XAE42356.1"/>
    </source>
</evidence>
<dbReference type="InterPro" id="IPR014153">
    <property type="entry name" value="Ds_break_AddB"/>
</dbReference>
<keyword evidence="3" id="KW-1185">Reference proteome</keyword>
<dbReference type="RefSeq" id="WP_342628115.1">
    <property type="nucleotide sequence ID" value="NZ_CP152276.1"/>
</dbReference>